<dbReference type="Pfam" id="PF03372">
    <property type="entry name" value="Exo_endo_phos"/>
    <property type="match status" value="1"/>
</dbReference>
<evidence type="ECO:0000313" key="2">
    <source>
        <dbReference type="EMBL" id="REH00083.1"/>
    </source>
</evidence>
<dbReference type="EMBL" id="QUNI01000003">
    <property type="protein sequence ID" value="REH00083.1"/>
    <property type="molecule type" value="Genomic_DNA"/>
</dbReference>
<keyword evidence="2" id="KW-0269">Exonuclease</keyword>
<evidence type="ECO:0000313" key="3">
    <source>
        <dbReference type="Proteomes" id="UP000257136"/>
    </source>
</evidence>
<dbReference type="OrthoDB" id="583592at2"/>
<dbReference type="Proteomes" id="UP000257136">
    <property type="component" value="Unassembled WGS sequence"/>
</dbReference>
<dbReference type="GO" id="GO:0004527">
    <property type="term" value="F:exonuclease activity"/>
    <property type="evidence" value="ECO:0007669"/>
    <property type="project" value="UniProtKB-KW"/>
</dbReference>
<sequence length="236" mass="27892">MKLITWNCNMAFRKKAEFILKEQPDILIVPECEHPDKLIFKNTIAQPTNQLWFGQNHNKGLGIFSYSDFKIELLSIHNAEFKYVLPLLVSNNKFKVIIFAIWAQKPEKHDCYTEQVWNAIHFYSDLLDNENVILAGDFNSNSIWDKPNRIYNHTNLVGILKNKNIFSTYHTFHNQEQGKETTPTLFMHRKLERPYHIDFCFASKNLIDKMKSVEIGKYENWTKHSDHKPLTVTFEI</sequence>
<name>A0A3E0EPB1_9FLAO</name>
<keyword evidence="2" id="KW-0540">Nuclease</keyword>
<reference evidence="2 3" key="1">
    <citation type="submission" date="2018-08" db="EMBL/GenBank/DDBJ databases">
        <title>Genomic Encyclopedia of Archaeal and Bacterial Type Strains, Phase II (KMG-II): from individual species to whole genera.</title>
        <authorList>
            <person name="Goeker M."/>
        </authorList>
    </citation>
    <scope>NUCLEOTIDE SEQUENCE [LARGE SCALE GENOMIC DNA]</scope>
    <source>
        <strain evidence="2 3">DSM 100880</strain>
    </source>
</reference>
<protein>
    <submittedName>
        <fullName evidence="2">Exonuclease III</fullName>
    </submittedName>
</protein>
<dbReference type="RefSeq" id="WP_115811145.1">
    <property type="nucleotide sequence ID" value="NZ_QUNI01000003.1"/>
</dbReference>
<dbReference type="AlphaFoldDB" id="A0A3E0EPB1"/>
<proteinExistence type="predicted"/>
<gene>
    <name evidence="2" type="ORF">C8P67_10351</name>
</gene>
<accession>A0A3E0EPB1</accession>
<organism evidence="2 3">
    <name type="scientific">Flavobacterium aquicola</name>
    <dbReference type="NCBI Taxonomy" id="1682742"/>
    <lineage>
        <taxon>Bacteria</taxon>
        <taxon>Pseudomonadati</taxon>
        <taxon>Bacteroidota</taxon>
        <taxon>Flavobacteriia</taxon>
        <taxon>Flavobacteriales</taxon>
        <taxon>Flavobacteriaceae</taxon>
        <taxon>Flavobacterium</taxon>
    </lineage>
</organism>
<feature type="domain" description="Endonuclease/exonuclease/phosphatase" evidence="1">
    <location>
        <begin position="4"/>
        <end position="206"/>
    </location>
</feature>
<dbReference type="SUPFAM" id="SSF56219">
    <property type="entry name" value="DNase I-like"/>
    <property type="match status" value="1"/>
</dbReference>
<dbReference type="InterPro" id="IPR036691">
    <property type="entry name" value="Endo/exonu/phosph_ase_sf"/>
</dbReference>
<keyword evidence="2" id="KW-0378">Hydrolase</keyword>
<dbReference type="Gene3D" id="3.60.10.10">
    <property type="entry name" value="Endonuclease/exonuclease/phosphatase"/>
    <property type="match status" value="1"/>
</dbReference>
<comment type="caution">
    <text evidence="2">The sequence shown here is derived from an EMBL/GenBank/DDBJ whole genome shotgun (WGS) entry which is preliminary data.</text>
</comment>
<evidence type="ECO:0000259" key="1">
    <source>
        <dbReference type="Pfam" id="PF03372"/>
    </source>
</evidence>
<dbReference type="InterPro" id="IPR005135">
    <property type="entry name" value="Endo/exonuclease/phosphatase"/>
</dbReference>
<keyword evidence="3" id="KW-1185">Reference proteome</keyword>